<dbReference type="Pfam" id="PF01728">
    <property type="entry name" value="FtsJ"/>
    <property type="match status" value="1"/>
</dbReference>
<keyword evidence="8" id="KW-0472">Membrane</keyword>
<keyword evidence="11" id="KW-1185">Reference proteome</keyword>
<dbReference type="InterPro" id="IPR029063">
    <property type="entry name" value="SAM-dependent_MTases_sf"/>
</dbReference>
<comment type="caution">
    <text evidence="10">The sequence shown here is derived from an EMBL/GenBank/DDBJ whole genome shotgun (WGS) entry which is preliminary data.</text>
</comment>
<evidence type="ECO:0000313" key="10">
    <source>
        <dbReference type="EMBL" id="SYW86290.1"/>
    </source>
</evidence>
<dbReference type="Gene3D" id="3.40.50.150">
    <property type="entry name" value="Vaccinia Virus protein VP39"/>
    <property type="match status" value="1"/>
</dbReference>
<dbReference type="AlphaFoldDB" id="A0A8H8QTU9"/>
<proteinExistence type="inferred from homology"/>
<dbReference type="Proteomes" id="UP000658997">
    <property type="component" value="Unassembled WGS sequence"/>
</dbReference>
<keyword evidence="3" id="KW-0489">Methyltransferase</keyword>
<dbReference type="InterPro" id="IPR050082">
    <property type="entry name" value="RNA_methyltr_RlmE"/>
</dbReference>
<feature type="compositionally biased region" description="Acidic residues" evidence="7">
    <location>
        <begin position="553"/>
        <end position="577"/>
    </location>
</feature>
<dbReference type="GO" id="GO:0008650">
    <property type="term" value="F:rRNA (uridine-2'-O-)-methyltransferase activity"/>
    <property type="evidence" value="ECO:0007669"/>
    <property type="project" value="TreeGrafter"/>
</dbReference>
<evidence type="ECO:0000313" key="11">
    <source>
        <dbReference type="Proteomes" id="UP000658997"/>
    </source>
</evidence>
<feature type="compositionally biased region" description="Low complexity" evidence="7">
    <location>
        <begin position="654"/>
        <end position="704"/>
    </location>
</feature>
<feature type="region of interest" description="Disordered" evidence="7">
    <location>
        <begin position="396"/>
        <end position="439"/>
    </location>
</feature>
<evidence type="ECO:0000259" key="9">
    <source>
        <dbReference type="Pfam" id="PF01728"/>
    </source>
</evidence>
<evidence type="ECO:0000256" key="1">
    <source>
        <dbReference type="ARBA" id="ARBA00009258"/>
    </source>
</evidence>
<feature type="region of interest" description="Disordered" evidence="7">
    <location>
        <begin position="597"/>
        <end position="727"/>
    </location>
</feature>
<feature type="compositionally biased region" description="Low complexity" evidence="7">
    <location>
        <begin position="494"/>
        <end position="513"/>
    </location>
</feature>
<sequence>MTSSSQLEEDSDEVVGKGYVSRSAFKILQLDNRYRFLRAGRVIVDLGAAPGGWSQAMVERASKGRNKMEDCSMTGRMTRVFALDLLPVIGIEGVQSIQGDFLDPAVQGKLRQMVQDATVTGECKEGETGGNQGFVDIVVSDMMANTTGNRVTDTEASLELCRTAADDSTSAPDDETGPIYRSVRPRLFFLLPIVAFLDSAFAVMLGILILQQEAKHTSSGPTSPPLSLDPILLSPLSGKLPDTSPTPIDDAAWERRKIVLTVIAFSVTRACAYAIIGISKRIRELGVTVAAISILSTLFYVSIANLLLQARPKPDGNLGLHSFLTVLRDWHRPDAFKNTEPTMPILVGAQMALTLFEWVLYIAVVGVKIPPGGNSAEAKRWVRGLAEDAGYQRGVEARSLYPSDGEDENEEEHLEEGEEERERCSSTGTSRCNSWQTNTQEGDLEQARASLASPISNVSRNHVTTSTVAGEADGSNQPLLGASPARGYGSTLASPRTPRGPSQSSSTSQSHGSVRSKRSAHAMIRSASNRSGMFSRSPGAAELGAASPHALQDGEDDDGRDEDGEEEAEGSDPDDIIDITPNRAVARKEARLRLARAALPERRASGGSLSTLNIFGADGPPSASKGARGPGVFSDEAGSPLGRRNSKDHDERTATLTTVATTTAAAPVVPNAANLSRSLSTSRHPSSLLPSSSSTRTMSSSTTRGSKEGRKFKLPKWLKPGGSKNRS</sequence>
<feature type="transmembrane region" description="Helical" evidence="8">
    <location>
        <begin position="187"/>
        <end position="210"/>
    </location>
</feature>
<gene>
    <name evidence="10" type="ORF">UBRO2_06010</name>
</gene>
<evidence type="ECO:0000256" key="4">
    <source>
        <dbReference type="ARBA" id="ARBA00022679"/>
    </source>
</evidence>
<dbReference type="EMBL" id="ULHB01000302">
    <property type="protein sequence ID" value="SYW86290.1"/>
    <property type="molecule type" value="Genomic_DNA"/>
</dbReference>
<dbReference type="PANTHER" id="PTHR10920">
    <property type="entry name" value="RIBOSOMAL RNA METHYLTRANSFERASE"/>
    <property type="match status" value="1"/>
</dbReference>
<evidence type="ECO:0000256" key="2">
    <source>
        <dbReference type="ARBA" id="ARBA00022552"/>
    </source>
</evidence>
<keyword evidence="8" id="KW-0812">Transmembrane</keyword>
<keyword evidence="8" id="KW-1133">Transmembrane helix</keyword>
<dbReference type="GO" id="GO:0005739">
    <property type="term" value="C:mitochondrion"/>
    <property type="evidence" value="ECO:0007669"/>
    <property type="project" value="TreeGrafter"/>
</dbReference>
<keyword evidence="5" id="KW-0949">S-adenosyl-L-methionine</keyword>
<feature type="compositionally biased region" description="Acidic residues" evidence="7">
    <location>
        <begin position="404"/>
        <end position="419"/>
    </location>
</feature>
<feature type="domain" description="Ribosomal RNA methyltransferase FtsJ" evidence="9">
    <location>
        <begin position="19"/>
        <end position="165"/>
    </location>
</feature>
<keyword evidence="2" id="KW-0698">rRNA processing</keyword>
<feature type="transmembrane region" description="Helical" evidence="8">
    <location>
        <begin position="285"/>
        <end position="308"/>
    </location>
</feature>
<evidence type="ECO:0000256" key="7">
    <source>
        <dbReference type="SAM" id="MobiDB-lite"/>
    </source>
</evidence>
<dbReference type="InterPro" id="IPR002877">
    <property type="entry name" value="RNA_MeTrfase_FtsJ_dom"/>
</dbReference>
<keyword evidence="4" id="KW-0808">Transferase</keyword>
<feature type="transmembrane region" description="Helical" evidence="8">
    <location>
        <begin position="258"/>
        <end position="278"/>
    </location>
</feature>
<accession>A0A8H8QTU9</accession>
<dbReference type="SUPFAM" id="SSF53335">
    <property type="entry name" value="S-adenosyl-L-methionine-dependent methyltransferases"/>
    <property type="match status" value="1"/>
</dbReference>
<feature type="compositionally biased region" description="Polar residues" evidence="7">
    <location>
        <begin position="425"/>
        <end position="439"/>
    </location>
</feature>
<organism evidence="10 11">
    <name type="scientific">Ustilago bromivora</name>
    <dbReference type="NCBI Taxonomy" id="307758"/>
    <lineage>
        <taxon>Eukaryota</taxon>
        <taxon>Fungi</taxon>
        <taxon>Dikarya</taxon>
        <taxon>Basidiomycota</taxon>
        <taxon>Ustilaginomycotina</taxon>
        <taxon>Ustilaginomycetes</taxon>
        <taxon>Ustilaginales</taxon>
        <taxon>Ustilaginaceae</taxon>
        <taxon>Ustilago</taxon>
    </lineage>
</organism>
<evidence type="ECO:0000256" key="5">
    <source>
        <dbReference type="ARBA" id="ARBA00022691"/>
    </source>
</evidence>
<reference evidence="10" key="1">
    <citation type="submission" date="2018-08" db="EMBL/GenBank/DDBJ databases">
        <authorList>
            <person name="Guldener U."/>
        </authorList>
    </citation>
    <scope>NUCLEOTIDE SEQUENCE</scope>
    <source>
        <strain evidence="10">UB2</strain>
    </source>
</reference>
<dbReference type="PANTHER" id="PTHR10920:SF18">
    <property type="entry name" value="RRNA METHYLTRANSFERASE 2, MITOCHONDRIAL"/>
    <property type="match status" value="1"/>
</dbReference>
<comment type="similarity">
    <text evidence="1">Belongs to the class I-like SAM-binding methyltransferase superfamily. RNA methyltransferase RlmE family.</text>
</comment>
<feature type="compositionally biased region" description="Polar residues" evidence="7">
    <location>
        <begin position="467"/>
        <end position="478"/>
    </location>
</feature>
<evidence type="ECO:0000256" key="6">
    <source>
        <dbReference type="ARBA" id="ARBA00041184"/>
    </source>
</evidence>
<evidence type="ECO:0000256" key="8">
    <source>
        <dbReference type="SAM" id="Phobius"/>
    </source>
</evidence>
<name>A0A8H8QTU9_9BASI</name>
<feature type="region of interest" description="Disordered" evidence="7">
    <location>
        <begin position="467"/>
        <end position="583"/>
    </location>
</feature>
<protein>
    <recommendedName>
        <fullName evidence="6">rRNA methyltransferase 2, mitochondrial</fullName>
    </recommendedName>
</protein>
<evidence type="ECO:0000256" key="3">
    <source>
        <dbReference type="ARBA" id="ARBA00022603"/>
    </source>
</evidence>